<protein>
    <recommendedName>
        <fullName evidence="4">Ankyrin repeats (3 copies)</fullName>
    </recommendedName>
</protein>
<feature type="region of interest" description="Disordered" evidence="1">
    <location>
        <begin position="428"/>
        <end position="455"/>
    </location>
</feature>
<organism evidence="2 3">
    <name type="scientific">Legionella lytica</name>
    <dbReference type="NCBI Taxonomy" id="96232"/>
    <lineage>
        <taxon>Bacteria</taxon>
        <taxon>Pseudomonadati</taxon>
        <taxon>Pseudomonadota</taxon>
        <taxon>Gammaproteobacteria</taxon>
        <taxon>Legionellales</taxon>
        <taxon>Legionellaceae</taxon>
        <taxon>Legionella</taxon>
    </lineage>
</organism>
<evidence type="ECO:0000313" key="3">
    <source>
        <dbReference type="Proteomes" id="UP001057474"/>
    </source>
</evidence>
<evidence type="ECO:0008006" key="4">
    <source>
        <dbReference type="Google" id="ProtNLM"/>
    </source>
</evidence>
<evidence type="ECO:0000256" key="1">
    <source>
        <dbReference type="SAM" id="MobiDB-lite"/>
    </source>
</evidence>
<reference evidence="2" key="1">
    <citation type="submission" date="2021-03" db="EMBL/GenBank/DDBJ databases">
        <title>Legionella lytica PCM 2298.</title>
        <authorList>
            <person name="Koper P."/>
        </authorList>
    </citation>
    <scope>NUCLEOTIDE SEQUENCE</scope>
    <source>
        <strain evidence="2">PCM 2298</strain>
    </source>
</reference>
<dbReference type="EMBL" id="CP071527">
    <property type="protein sequence ID" value="USQ12704.1"/>
    <property type="molecule type" value="Genomic_DNA"/>
</dbReference>
<evidence type="ECO:0000313" key="2">
    <source>
        <dbReference type="EMBL" id="USQ12704.1"/>
    </source>
</evidence>
<sequence>MYRLNGQYVVFDPNYPEGMKQFNNEEDLIEELRTNVFSFEGSDMALTVSQITSSEFKPDSSLSRAKPADYVREYLDVDSVAFYPPGKSVANDVYIAAGAEDKEIIKIYFELDHERDWTANELKEVGIQAILKNNANSLDAILDKLNACPAQTKTERKDKEGAINVLILLALRDGRNELFQKIITDDYGKKIFDTIDDSVLLNMVARGGNPELLNNILERVRNNAVAEEQLVDTEEVDHNEESKDLDELADVIQMNLSDFLGDDFLGEEEEIAPESQMTEMAVMLLEFDSRGENAIICAIKGNSPECLGILLKQLTKENYVPTTEEYQSYLSAAINKNDVRMVDKLINHIDPNMLSSVMSGLTLSSEQMKKTNLHILQTLEKNGFPLEKQGQLIVAEKEAQKTGIIEIIGIKLVKFIDYMQAALGLKSVSQKETNPSAETQTSSSPDEEKINSLNTSPKEKFKAIFNDFKQKSQALKPLDKEDELVLEGPRPCK</sequence>
<accession>A0ABY4Y6G1</accession>
<dbReference type="InterPro" id="IPR036770">
    <property type="entry name" value="Ankyrin_rpt-contain_sf"/>
</dbReference>
<name>A0ABY4Y6G1_9GAMM</name>
<dbReference type="SUPFAM" id="SSF48403">
    <property type="entry name" value="Ankyrin repeat"/>
    <property type="match status" value="1"/>
</dbReference>
<gene>
    <name evidence="2" type="ORF">J2N86_08260</name>
</gene>
<keyword evidence="3" id="KW-1185">Reference proteome</keyword>
<dbReference type="RefSeq" id="WP_252578914.1">
    <property type="nucleotide sequence ID" value="NZ_CP071527.1"/>
</dbReference>
<proteinExistence type="predicted"/>
<feature type="compositionally biased region" description="Polar residues" evidence="1">
    <location>
        <begin position="428"/>
        <end position="444"/>
    </location>
</feature>
<dbReference type="Gene3D" id="1.25.40.20">
    <property type="entry name" value="Ankyrin repeat-containing domain"/>
    <property type="match status" value="1"/>
</dbReference>
<dbReference type="Proteomes" id="UP001057474">
    <property type="component" value="Chromosome"/>
</dbReference>